<accession>A0A7X0M6E8</accession>
<dbReference type="InterPro" id="IPR006016">
    <property type="entry name" value="UspA"/>
</dbReference>
<evidence type="ECO:0000256" key="1">
    <source>
        <dbReference type="ARBA" id="ARBA00008791"/>
    </source>
</evidence>
<comment type="caution">
    <text evidence="3">The sequence shown here is derived from an EMBL/GenBank/DDBJ whole genome shotgun (WGS) entry which is preliminary data.</text>
</comment>
<dbReference type="PRINTS" id="PR01438">
    <property type="entry name" value="UNVRSLSTRESS"/>
</dbReference>
<dbReference type="EMBL" id="JACHIU010000001">
    <property type="protein sequence ID" value="MBB6473390.1"/>
    <property type="molecule type" value="Genomic_DNA"/>
</dbReference>
<keyword evidence="4" id="KW-1185">Reference proteome</keyword>
<dbReference type="InterPro" id="IPR006015">
    <property type="entry name" value="Universal_stress_UspA"/>
</dbReference>
<feature type="domain" description="UspA" evidence="2">
    <location>
        <begin position="147"/>
        <end position="269"/>
    </location>
</feature>
<sequence>MAAQIVVGVNGSASDAAAVDWAADDAARRDAHLKIVHVHEPWSYEFPLKPAPGSRDSHTSYWRSALAAAAKRVRTRTPGTDVSVALITGAVTERLTTESEHADELVLGGEGRGGLAALLLGSVGRAVTCRAHAPVVVVRRPRATAHDRVVVGFDGSPASEAALAYAADQALRRGASLRVIHVRSPLRRASAPQVAETLRERLEAWRAAHPGLRITARSLRGHPALTLIQASHHGDLLVIGTHTKTGHAHLGSVAHHVLHRSDCPVAVIHPGHGPGTAGGGEPGQA</sequence>
<evidence type="ECO:0000313" key="4">
    <source>
        <dbReference type="Proteomes" id="UP000555564"/>
    </source>
</evidence>
<gene>
    <name evidence="3" type="ORF">BJ992_002821</name>
</gene>
<dbReference type="Gene3D" id="3.40.50.620">
    <property type="entry name" value="HUPs"/>
    <property type="match status" value="2"/>
</dbReference>
<dbReference type="SUPFAM" id="SSF52402">
    <property type="entry name" value="Adenine nucleotide alpha hydrolases-like"/>
    <property type="match status" value="2"/>
</dbReference>
<dbReference type="PANTHER" id="PTHR46268">
    <property type="entry name" value="STRESS RESPONSE PROTEIN NHAX"/>
    <property type="match status" value="1"/>
</dbReference>
<name>A0A7X0M6E8_9ACTN</name>
<dbReference type="Pfam" id="PF00582">
    <property type="entry name" value="Usp"/>
    <property type="match status" value="2"/>
</dbReference>
<proteinExistence type="inferred from homology"/>
<dbReference type="InterPro" id="IPR014729">
    <property type="entry name" value="Rossmann-like_a/b/a_fold"/>
</dbReference>
<evidence type="ECO:0000313" key="3">
    <source>
        <dbReference type="EMBL" id="MBB6473390.1"/>
    </source>
</evidence>
<reference evidence="3 4" key="1">
    <citation type="submission" date="2020-08" db="EMBL/GenBank/DDBJ databases">
        <title>Sequencing the genomes of 1000 actinobacteria strains.</title>
        <authorList>
            <person name="Klenk H.-P."/>
        </authorList>
    </citation>
    <scope>NUCLEOTIDE SEQUENCE [LARGE SCALE GENOMIC DNA]</scope>
    <source>
        <strain evidence="3 4">DSM 44936</strain>
    </source>
</reference>
<comment type="similarity">
    <text evidence="1">Belongs to the universal stress protein A family.</text>
</comment>
<dbReference type="RefSeq" id="WP_184981098.1">
    <property type="nucleotide sequence ID" value="NZ_BAAALO010000054.1"/>
</dbReference>
<dbReference type="AlphaFoldDB" id="A0A7X0M6E8"/>
<evidence type="ECO:0000259" key="2">
    <source>
        <dbReference type="Pfam" id="PF00582"/>
    </source>
</evidence>
<dbReference type="Proteomes" id="UP000555564">
    <property type="component" value="Unassembled WGS sequence"/>
</dbReference>
<organism evidence="3 4">
    <name type="scientific">Sphaerisporangium rubeum</name>
    <dbReference type="NCBI Taxonomy" id="321317"/>
    <lineage>
        <taxon>Bacteria</taxon>
        <taxon>Bacillati</taxon>
        <taxon>Actinomycetota</taxon>
        <taxon>Actinomycetes</taxon>
        <taxon>Streptosporangiales</taxon>
        <taxon>Streptosporangiaceae</taxon>
        <taxon>Sphaerisporangium</taxon>
    </lineage>
</organism>
<dbReference type="PANTHER" id="PTHR46268:SF6">
    <property type="entry name" value="UNIVERSAL STRESS PROTEIN UP12"/>
    <property type="match status" value="1"/>
</dbReference>
<feature type="domain" description="UspA" evidence="2">
    <location>
        <begin position="3"/>
        <end position="139"/>
    </location>
</feature>
<protein>
    <submittedName>
        <fullName evidence="3">Nucleotide-binding universal stress UspA family protein</fullName>
    </submittedName>
</protein>